<dbReference type="EC" id="1.1.1.-" evidence="3"/>
<dbReference type="RefSeq" id="WP_367771848.1">
    <property type="nucleotide sequence ID" value="NZ_JBFNXR010000021.1"/>
</dbReference>
<dbReference type="Gene3D" id="3.40.50.720">
    <property type="entry name" value="NAD(P)-binding Rossmann-like Domain"/>
    <property type="match status" value="1"/>
</dbReference>
<keyword evidence="4" id="KW-1185">Reference proteome</keyword>
<accession>A0ABV3RCK0</accession>
<evidence type="ECO:0000256" key="1">
    <source>
        <dbReference type="ARBA" id="ARBA00006484"/>
    </source>
</evidence>
<keyword evidence="2 3" id="KW-0560">Oxidoreductase</keyword>
<evidence type="ECO:0000313" key="4">
    <source>
        <dbReference type="Proteomes" id="UP001556118"/>
    </source>
</evidence>
<dbReference type="InterPro" id="IPR002347">
    <property type="entry name" value="SDR_fam"/>
</dbReference>
<protein>
    <submittedName>
        <fullName evidence="3">SDR family NAD(P)-dependent oxidoreductase</fullName>
        <ecNumber evidence="3">1.1.1.-</ecNumber>
    </submittedName>
</protein>
<dbReference type="PANTHER" id="PTHR43639:SF1">
    <property type="entry name" value="SHORT-CHAIN DEHYDROGENASE_REDUCTASE FAMILY PROTEIN"/>
    <property type="match status" value="1"/>
</dbReference>
<dbReference type="Pfam" id="PF13561">
    <property type="entry name" value="adh_short_C2"/>
    <property type="match status" value="1"/>
</dbReference>
<dbReference type="PRINTS" id="PR00081">
    <property type="entry name" value="GDHRDH"/>
</dbReference>
<proteinExistence type="inferred from homology"/>
<dbReference type="SUPFAM" id="SSF51735">
    <property type="entry name" value="NAD(P)-binding Rossmann-fold domains"/>
    <property type="match status" value="1"/>
</dbReference>
<gene>
    <name evidence="3" type="ORF">ABUH87_07190</name>
</gene>
<dbReference type="InterPro" id="IPR036291">
    <property type="entry name" value="NAD(P)-bd_dom_sf"/>
</dbReference>
<evidence type="ECO:0000313" key="3">
    <source>
        <dbReference type="EMBL" id="MEW9854964.1"/>
    </source>
</evidence>
<dbReference type="PANTHER" id="PTHR43639">
    <property type="entry name" value="OXIDOREDUCTASE, SHORT-CHAIN DEHYDROGENASE/REDUCTASE FAMILY (AFU_ORTHOLOGUE AFUA_5G02870)"/>
    <property type="match status" value="1"/>
</dbReference>
<dbReference type="EMBL" id="JBFNXR010000021">
    <property type="protein sequence ID" value="MEW9854964.1"/>
    <property type="molecule type" value="Genomic_DNA"/>
</dbReference>
<evidence type="ECO:0000256" key="2">
    <source>
        <dbReference type="ARBA" id="ARBA00023002"/>
    </source>
</evidence>
<comment type="similarity">
    <text evidence="1">Belongs to the short-chain dehydrogenases/reductases (SDR) family.</text>
</comment>
<sequence length="247" mass="25353">MVEGRTAFVTGSSQGIGAATAKALAADGYRVIVHYGGNRDMAAQLVQAIRSSGGVADMVGGDLSDPNAPAALAQEVEALCRAGLDVLVLNAGIMPPSDLATCTPEVFDQLTTVNLRAPFFLLQYLSPVLVDGASVVFVSSLTARRVTGAVAAYGSMKAALESLVRRAAVELGPRGIRVNAVAPGTTATGPVAAWAQTEEGREATTSMQALKRVAQPEDVGDAIAMLCSERARWITGAIIPVDGGAML</sequence>
<reference evidence="3 4" key="1">
    <citation type="submission" date="2024-06" db="EMBL/GenBank/DDBJ databases">
        <title>Novosphingobium rhizovicinus M1R2S20.</title>
        <authorList>
            <person name="Sun J.-Q."/>
        </authorList>
    </citation>
    <scope>NUCLEOTIDE SEQUENCE [LARGE SCALE GENOMIC DNA]</scope>
    <source>
        <strain evidence="3 4">M1R2S20</strain>
    </source>
</reference>
<comment type="caution">
    <text evidence="3">The sequence shown here is derived from an EMBL/GenBank/DDBJ whole genome shotgun (WGS) entry which is preliminary data.</text>
</comment>
<dbReference type="GO" id="GO:0016491">
    <property type="term" value="F:oxidoreductase activity"/>
    <property type="evidence" value="ECO:0007669"/>
    <property type="project" value="UniProtKB-KW"/>
</dbReference>
<name>A0ABV3RCK0_9SPHN</name>
<organism evidence="3 4">
    <name type="scientific">Novosphingobium rhizovicinum</name>
    <dbReference type="NCBI Taxonomy" id="3228928"/>
    <lineage>
        <taxon>Bacteria</taxon>
        <taxon>Pseudomonadati</taxon>
        <taxon>Pseudomonadota</taxon>
        <taxon>Alphaproteobacteria</taxon>
        <taxon>Sphingomonadales</taxon>
        <taxon>Sphingomonadaceae</taxon>
        <taxon>Novosphingobium</taxon>
    </lineage>
</organism>
<dbReference type="Proteomes" id="UP001556118">
    <property type="component" value="Unassembled WGS sequence"/>
</dbReference>